<dbReference type="EMBL" id="FQVA01000001">
    <property type="protein sequence ID" value="SHE93459.1"/>
    <property type="molecule type" value="Genomic_DNA"/>
</dbReference>
<evidence type="ECO:0000259" key="1">
    <source>
        <dbReference type="Pfam" id="PF09832"/>
    </source>
</evidence>
<reference evidence="3" key="1">
    <citation type="submission" date="2016-11" db="EMBL/GenBank/DDBJ databases">
        <authorList>
            <person name="Varghese N."/>
            <person name="Submissions S."/>
        </authorList>
    </citation>
    <scope>NUCLEOTIDE SEQUENCE [LARGE SCALE GENOMIC DNA]</scope>
    <source>
        <strain evidence="3">CGMCC 1.7063</strain>
    </source>
</reference>
<keyword evidence="3" id="KW-1185">Reference proteome</keyword>
<dbReference type="Pfam" id="PF09832">
    <property type="entry name" value="DUF2059"/>
    <property type="match status" value="1"/>
</dbReference>
<organism evidence="2 3">
    <name type="scientific">Microbulbifer donghaiensis</name>
    <dbReference type="NCBI Taxonomy" id="494016"/>
    <lineage>
        <taxon>Bacteria</taxon>
        <taxon>Pseudomonadati</taxon>
        <taxon>Pseudomonadota</taxon>
        <taxon>Gammaproteobacteria</taxon>
        <taxon>Cellvibrionales</taxon>
        <taxon>Microbulbiferaceae</taxon>
        <taxon>Microbulbifer</taxon>
    </lineage>
</organism>
<dbReference type="Proteomes" id="UP000184170">
    <property type="component" value="Unassembled WGS sequence"/>
</dbReference>
<evidence type="ECO:0000313" key="3">
    <source>
        <dbReference type="Proteomes" id="UP000184170"/>
    </source>
</evidence>
<dbReference type="InterPro" id="IPR018637">
    <property type="entry name" value="DUF2059"/>
</dbReference>
<gene>
    <name evidence="2" type="ORF">SAMN04487965_0981</name>
</gene>
<feature type="domain" description="DUF2059" evidence="1">
    <location>
        <begin position="88"/>
        <end position="145"/>
    </location>
</feature>
<sequence length="161" mass="18376">MKGIFSSVIFTMFFLLSSVGHSITEQKEKDIKELLVQMGNSEMAEELANSMVSIAISQEKQRHPDLPKKVEHILSKIIYDVVIEHAPELDEMTIPLYDKYYTHQEIKDLIIFFKTPTGKKYASVLTPMMQDIMPVAQAWARKIAPIASVHAQQELAKHGYK</sequence>
<dbReference type="AlphaFoldDB" id="A0A1M4XIX7"/>
<proteinExistence type="predicted"/>
<dbReference type="OrthoDB" id="191313at2"/>
<dbReference type="RefSeq" id="WP_073272224.1">
    <property type="nucleotide sequence ID" value="NZ_FQVA01000001.1"/>
</dbReference>
<protein>
    <recommendedName>
        <fullName evidence="1">DUF2059 domain-containing protein</fullName>
    </recommendedName>
</protein>
<accession>A0A1M4XIX7</accession>
<name>A0A1M4XIX7_9GAMM</name>
<dbReference type="STRING" id="494016.SAMN04487965_0981"/>
<evidence type="ECO:0000313" key="2">
    <source>
        <dbReference type="EMBL" id="SHE93459.1"/>
    </source>
</evidence>